<evidence type="ECO:0000256" key="7">
    <source>
        <dbReference type="ARBA" id="ARBA00022729"/>
    </source>
</evidence>
<evidence type="ECO:0000313" key="19">
    <source>
        <dbReference type="EMBL" id="MEZ0451611.1"/>
    </source>
</evidence>
<dbReference type="GeneID" id="78465767"/>
<evidence type="ECO:0000256" key="11">
    <source>
        <dbReference type="ARBA" id="ARBA00023136"/>
    </source>
</evidence>
<evidence type="ECO:0000256" key="3">
    <source>
        <dbReference type="ARBA" id="ARBA00022448"/>
    </source>
</evidence>
<dbReference type="STRING" id="1123265.GCA_000686625_00566"/>
<evidence type="ECO:0000313" key="22">
    <source>
        <dbReference type="Proteomes" id="UP001566204"/>
    </source>
</evidence>
<keyword evidence="7 16" id="KW-0732">Signal</keyword>
<comment type="subcellular location">
    <subcellularLocation>
        <location evidence="1 14">Cell outer membrane</location>
        <topology evidence="1 14">Multi-pass membrane protein</topology>
    </subcellularLocation>
</comment>
<dbReference type="SUPFAM" id="SSF56935">
    <property type="entry name" value="Porins"/>
    <property type="match status" value="1"/>
</dbReference>
<dbReference type="KEGG" id="stha:NCTC11429_05228"/>
<dbReference type="CDD" id="cd01347">
    <property type="entry name" value="ligand_gated_channel"/>
    <property type="match status" value="1"/>
</dbReference>
<dbReference type="EMBL" id="LR590484">
    <property type="protein sequence ID" value="VTR55090.1"/>
    <property type="molecule type" value="Genomic_DNA"/>
</dbReference>
<evidence type="ECO:0000259" key="18">
    <source>
        <dbReference type="Pfam" id="PF07715"/>
    </source>
</evidence>
<dbReference type="EMBL" id="JBEOQB010000002">
    <property type="protein sequence ID" value="MEZ0451611.1"/>
    <property type="molecule type" value="Genomic_DNA"/>
</dbReference>
<dbReference type="Gene3D" id="2.170.130.10">
    <property type="entry name" value="TonB-dependent receptor, plug domain"/>
    <property type="match status" value="1"/>
</dbReference>
<evidence type="ECO:0000256" key="15">
    <source>
        <dbReference type="RuleBase" id="RU003357"/>
    </source>
</evidence>
<evidence type="ECO:0000256" key="5">
    <source>
        <dbReference type="ARBA" id="ARBA00022496"/>
    </source>
</evidence>
<dbReference type="InterPro" id="IPR000531">
    <property type="entry name" value="Beta-barrel_TonB"/>
</dbReference>
<gene>
    <name evidence="20" type="primary">fhuA_5</name>
    <name evidence="19" type="ORF">ABTW24_08400</name>
    <name evidence="20" type="ORF">NCTC11429_05228</name>
</gene>
<dbReference type="RefSeq" id="WP_028068665.1">
    <property type="nucleotide sequence ID" value="NZ_CP141191.1"/>
</dbReference>
<organism evidence="20 21">
    <name type="scientific">Sphingobacterium thalpophilum</name>
    <dbReference type="NCBI Taxonomy" id="259"/>
    <lineage>
        <taxon>Bacteria</taxon>
        <taxon>Pseudomonadati</taxon>
        <taxon>Bacteroidota</taxon>
        <taxon>Sphingobacteriia</taxon>
        <taxon>Sphingobacteriales</taxon>
        <taxon>Sphingobacteriaceae</taxon>
        <taxon>Sphingobacterium</taxon>
    </lineage>
</organism>
<dbReference type="Pfam" id="PF00593">
    <property type="entry name" value="TonB_dep_Rec_b-barrel"/>
    <property type="match status" value="1"/>
</dbReference>
<keyword evidence="3 14" id="KW-0813">Transport</keyword>
<dbReference type="PANTHER" id="PTHR32552:SF68">
    <property type="entry name" value="FERRICHROME OUTER MEMBRANE TRANSPORTER_PHAGE RECEPTOR"/>
    <property type="match status" value="1"/>
</dbReference>
<evidence type="ECO:0000313" key="21">
    <source>
        <dbReference type="Proteomes" id="UP000308196"/>
    </source>
</evidence>
<evidence type="ECO:0000256" key="12">
    <source>
        <dbReference type="ARBA" id="ARBA00023170"/>
    </source>
</evidence>
<dbReference type="InterPro" id="IPR012910">
    <property type="entry name" value="Plug_dom"/>
</dbReference>
<reference evidence="20 21" key="1">
    <citation type="submission" date="2019-05" db="EMBL/GenBank/DDBJ databases">
        <authorList>
            <consortium name="Pathogen Informatics"/>
        </authorList>
    </citation>
    <scope>NUCLEOTIDE SEQUENCE [LARGE SCALE GENOMIC DNA]</scope>
    <source>
        <strain evidence="20 21">NCTC11429</strain>
    </source>
</reference>
<dbReference type="Gene3D" id="2.40.170.20">
    <property type="entry name" value="TonB-dependent receptor, beta-barrel domain"/>
    <property type="match status" value="1"/>
</dbReference>
<evidence type="ECO:0000256" key="16">
    <source>
        <dbReference type="SAM" id="SignalP"/>
    </source>
</evidence>
<sequence>MKKLILSASVLSSISAFAQQKDSVRTQRIDQVIIDAYIKKDSESTNKMPLRAIENPQVYSTIDRVALENQLLFTVDDAYRNVTGLQKMWNATGRAGDGGAYVNLRGFISNNSLRNGLVAPVSSAIDAVNIEKIEVLKGPSATLYGSNVTSYGGVINRVTKKPYDSLGGNVQVAAGNYNYYRAQADLNTPLTKNKNLLFRVNTAYTREGNFQNTNVHNAYFAFTPSLSWKVNDKLDVNLEYELYANKAQAEQNFFLMGPLSPFGYAGMKDLEKAGLNYKKSYLGSELYNKGRTHNVFGQVNYKINEYIRSSTSINSAYSYSDGFNPYFYITTKSYGADANDTEVGLYRGDQSTADSKQRYLQVQQNFNFDFHIGQVRNRTVVGGDFLRTRNDQFFYFGVIDFVPFTGEMDYTNFNGDYVSKYYDSIRDTPAWQNAIWPLKNKTNAYSAYISNVITPISGLNIMTAIRYESIRFKGGVKGANETPSYAQHAWSPKLGLVYELVKDKLSVFGNFQNSFTSNGYFVSDTASNLTLSDPEKANQWEGGFKADLWHGKVNATINYYHINVMNTLQTVGYTPQGRAVEQQMGKRNSKGVELEVNAYLVKGFSLIAGASYNDSKYTETTDATVLGRRPNTASSPWLVNFNATYQFVDGKFKGLGMGIGGNYASANKIINTTVGTFELPSYMVLNASAFYDARKFRIGLKADNLTNTHYWIGYTTANAQKLANVVGSFSYKF</sequence>
<dbReference type="GO" id="GO:0009279">
    <property type="term" value="C:cell outer membrane"/>
    <property type="evidence" value="ECO:0007669"/>
    <property type="project" value="UniProtKB-SubCell"/>
</dbReference>
<feature type="domain" description="TonB-dependent receptor plug" evidence="18">
    <location>
        <begin position="53"/>
        <end position="147"/>
    </location>
</feature>
<dbReference type="InterPro" id="IPR037066">
    <property type="entry name" value="Plug_dom_sf"/>
</dbReference>
<name>A0A4U9W859_9SPHI</name>
<evidence type="ECO:0000256" key="6">
    <source>
        <dbReference type="ARBA" id="ARBA00022692"/>
    </source>
</evidence>
<keyword evidence="5" id="KW-0410">Iron transport</keyword>
<reference evidence="19 22" key="2">
    <citation type="submission" date="2024-06" db="EMBL/GenBank/DDBJ databases">
        <title>Soil Sphingobacterium thalpophilum.</title>
        <authorList>
            <person name="Yang J."/>
            <person name="Li J."/>
        </authorList>
    </citation>
    <scope>NUCLEOTIDE SEQUENCE [LARGE SCALE GENOMIC DNA]</scope>
    <source>
        <strain evidence="19 22">22g91tb</strain>
    </source>
</reference>
<dbReference type="GO" id="GO:0038023">
    <property type="term" value="F:signaling receptor activity"/>
    <property type="evidence" value="ECO:0007669"/>
    <property type="project" value="InterPro"/>
</dbReference>
<keyword evidence="22" id="KW-1185">Reference proteome</keyword>
<evidence type="ECO:0000256" key="14">
    <source>
        <dbReference type="PROSITE-ProRule" id="PRU01360"/>
    </source>
</evidence>
<evidence type="ECO:0000256" key="1">
    <source>
        <dbReference type="ARBA" id="ARBA00004571"/>
    </source>
</evidence>
<dbReference type="InterPro" id="IPR010105">
    <property type="entry name" value="TonB_sidphr_rcpt"/>
</dbReference>
<protein>
    <submittedName>
        <fullName evidence="20">Ferric hydroxamate uptake</fullName>
    </submittedName>
    <submittedName>
        <fullName evidence="19">TonB-dependent receptor</fullName>
    </submittedName>
</protein>
<evidence type="ECO:0000256" key="2">
    <source>
        <dbReference type="ARBA" id="ARBA00009810"/>
    </source>
</evidence>
<feature type="domain" description="TonB-dependent receptor-like beta-barrel" evidence="17">
    <location>
        <begin position="283"/>
        <end position="705"/>
    </location>
</feature>
<keyword evidence="13 14" id="KW-0998">Cell outer membrane</keyword>
<evidence type="ECO:0000256" key="4">
    <source>
        <dbReference type="ARBA" id="ARBA00022452"/>
    </source>
</evidence>
<keyword evidence="6 14" id="KW-0812">Transmembrane</keyword>
<evidence type="ECO:0000313" key="20">
    <source>
        <dbReference type="EMBL" id="VTR55090.1"/>
    </source>
</evidence>
<keyword evidence="8" id="KW-0408">Iron</keyword>
<dbReference type="PANTHER" id="PTHR32552">
    <property type="entry name" value="FERRICHROME IRON RECEPTOR-RELATED"/>
    <property type="match status" value="1"/>
</dbReference>
<dbReference type="PROSITE" id="PS52016">
    <property type="entry name" value="TONB_DEPENDENT_REC_3"/>
    <property type="match status" value="1"/>
</dbReference>
<feature type="signal peptide" evidence="16">
    <location>
        <begin position="1"/>
        <end position="18"/>
    </location>
</feature>
<accession>A0A4U9W859</accession>
<keyword evidence="10 15" id="KW-0798">TonB box</keyword>
<feature type="chain" id="PRO_5020971701" evidence="16">
    <location>
        <begin position="19"/>
        <end position="733"/>
    </location>
</feature>
<comment type="similarity">
    <text evidence="2 14 15">Belongs to the TonB-dependent receptor family.</text>
</comment>
<dbReference type="Proteomes" id="UP001566204">
    <property type="component" value="Unassembled WGS sequence"/>
</dbReference>
<evidence type="ECO:0000259" key="17">
    <source>
        <dbReference type="Pfam" id="PF00593"/>
    </source>
</evidence>
<dbReference type="GO" id="GO:0015344">
    <property type="term" value="F:siderophore uptake transmembrane transporter activity"/>
    <property type="evidence" value="ECO:0007669"/>
    <property type="project" value="TreeGrafter"/>
</dbReference>
<evidence type="ECO:0000256" key="13">
    <source>
        <dbReference type="ARBA" id="ARBA00023237"/>
    </source>
</evidence>
<evidence type="ECO:0000256" key="9">
    <source>
        <dbReference type="ARBA" id="ARBA00023065"/>
    </source>
</evidence>
<proteinExistence type="inferred from homology"/>
<dbReference type="NCBIfam" id="TIGR01783">
    <property type="entry name" value="TonB-siderophor"/>
    <property type="match status" value="1"/>
</dbReference>
<dbReference type="AlphaFoldDB" id="A0A4U9W859"/>
<dbReference type="InterPro" id="IPR039426">
    <property type="entry name" value="TonB-dep_rcpt-like"/>
</dbReference>
<keyword evidence="12 19" id="KW-0675">Receptor</keyword>
<keyword evidence="11 14" id="KW-0472">Membrane</keyword>
<dbReference type="GO" id="GO:0015891">
    <property type="term" value="P:siderophore transport"/>
    <property type="evidence" value="ECO:0007669"/>
    <property type="project" value="InterPro"/>
</dbReference>
<dbReference type="Proteomes" id="UP000308196">
    <property type="component" value="Chromosome"/>
</dbReference>
<keyword evidence="4 14" id="KW-1134">Transmembrane beta strand</keyword>
<evidence type="ECO:0000256" key="10">
    <source>
        <dbReference type="ARBA" id="ARBA00023077"/>
    </source>
</evidence>
<dbReference type="InterPro" id="IPR036942">
    <property type="entry name" value="Beta-barrel_TonB_sf"/>
</dbReference>
<evidence type="ECO:0000256" key="8">
    <source>
        <dbReference type="ARBA" id="ARBA00023004"/>
    </source>
</evidence>
<keyword evidence="9" id="KW-0406">Ion transport</keyword>
<dbReference type="Pfam" id="PF07715">
    <property type="entry name" value="Plug"/>
    <property type="match status" value="1"/>
</dbReference>